<dbReference type="SUPFAM" id="SSF55729">
    <property type="entry name" value="Acyl-CoA N-acyltransferases (Nat)"/>
    <property type="match status" value="1"/>
</dbReference>
<reference evidence="3" key="1">
    <citation type="journal article" date="2019" name="Int. J. Syst. Evol. Microbiol.">
        <title>The Global Catalogue of Microorganisms (GCM) 10K type strain sequencing project: providing services to taxonomists for standard genome sequencing and annotation.</title>
        <authorList>
            <consortium name="The Broad Institute Genomics Platform"/>
            <consortium name="The Broad Institute Genome Sequencing Center for Infectious Disease"/>
            <person name="Wu L."/>
            <person name="Ma J."/>
        </authorList>
    </citation>
    <scope>NUCLEOTIDE SEQUENCE [LARGE SCALE GENOMIC DNA]</scope>
    <source>
        <strain evidence="3">CGMCC 1.16225</strain>
    </source>
</reference>
<protein>
    <submittedName>
        <fullName evidence="2">GNAT family N-acetyltransferase</fullName>
    </submittedName>
</protein>
<organism evidence="2 3">
    <name type="scientific">Mesorhizobium newzealandense</name>
    <dbReference type="NCBI Taxonomy" id="1300302"/>
    <lineage>
        <taxon>Bacteria</taxon>
        <taxon>Pseudomonadati</taxon>
        <taxon>Pseudomonadota</taxon>
        <taxon>Alphaproteobacteria</taxon>
        <taxon>Hyphomicrobiales</taxon>
        <taxon>Phyllobacteriaceae</taxon>
        <taxon>Mesorhizobium</taxon>
    </lineage>
</organism>
<evidence type="ECO:0000313" key="3">
    <source>
        <dbReference type="Proteomes" id="UP001597405"/>
    </source>
</evidence>
<name>A0ABW4U863_9HYPH</name>
<sequence>MHGHSAGKSRIFPYEASRVGPLWLMRDASRKNPRDYRKEEWIAYDVAAEDVDAIARQHARGRFYVGAMIATAEPDEPTRCAYKALGYRLLGTEGFFVQQLGQIPKPPPTAISIERVRTADLAARLGKTTRRQPIPDDLLGDDAPFRQYVAIDRADIVGRVRSVEAVGATWCADMFVDPSHRRRGIGQALLLAMLWDDQAHGSRCSVLTATHTGALLYPRVGYERIGTLFMFGPRSAAL</sequence>
<dbReference type="RefSeq" id="WP_379097899.1">
    <property type="nucleotide sequence ID" value="NZ_JBHUGZ010000007.1"/>
</dbReference>
<accession>A0ABW4U863</accession>
<feature type="domain" description="N-acetyltransferase" evidence="1">
    <location>
        <begin position="111"/>
        <end position="238"/>
    </location>
</feature>
<dbReference type="Proteomes" id="UP001597405">
    <property type="component" value="Unassembled WGS sequence"/>
</dbReference>
<dbReference type="InterPro" id="IPR016181">
    <property type="entry name" value="Acyl_CoA_acyltransferase"/>
</dbReference>
<dbReference type="CDD" id="cd04301">
    <property type="entry name" value="NAT_SF"/>
    <property type="match status" value="1"/>
</dbReference>
<dbReference type="InterPro" id="IPR000182">
    <property type="entry name" value="GNAT_dom"/>
</dbReference>
<dbReference type="Gene3D" id="3.40.630.30">
    <property type="match status" value="1"/>
</dbReference>
<dbReference type="PROSITE" id="PS51186">
    <property type="entry name" value="GNAT"/>
    <property type="match status" value="1"/>
</dbReference>
<evidence type="ECO:0000259" key="1">
    <source>
        <dbReference type="PROSITE" id="PS51186"/>
    </source>
</evidence>
<keyword evidence="3" id="KW-1185">Reference proteome</keyword>
<evidence type="ECO:0000313" key="2">
    <source>
        <dbReference type="EMBL" id="MFD1983513.1"/>
    </source>
</evidence>
<dbReference type="EMBL" id="JBHUGZ010000007">
    <property type="protein sequence ID" value="MFD1983513.1"/>
    <property type="molecule type" value="Genomic_DNA"/>
</dbReference>
<gene>
    <name evidence="2" type="ORF">ACFSOZ_12620</name>
</gene>
<comment type="caution">
    <text evidence="2">The sequence shown here is derived from an EMBL/GenBank/DDBJ whole genome shotgun (WGS) entry which is preliminary data.</text>
</comment>
<dbReference type="Pfam" id="PF13508">
    <property type="entry name" value="Acetyltransf_7"/>
    <property type="match status" value="1"/>
</dbReference>
<proteinExistence type="predicted"/>